<keyword evidence="1" id="KW-0472">Membrane</keyword>
<evidence type="ECO:0000259" key="2">
    <source>
        <dbReference type="SMART" id="SM01007"/>
    </source>
</evidence>
<dbReference type="Proteomes" id="UP000782241">
    <property type="component" value="Unassembled WGS sequence"/>
</dbReference>
<keyword evidence="4" id="KW-1185">Reference proteome</keyword>
<dbReference type="SMART" id="SM01007">
    <property type="entry name" value="Aldolase_II"/>
    <property type="match status" value="1"/>
</dbReference>
<dbReference type="GO" id="GO:0005856">
    <property type="term" value="C:cytoskeleton"/>
    <property type="evidence" value="ECO:0007669"/>
    <property type="project" value="TreeGrafter"/>
</dbReference>
<dbReference type="Gene3D" id="3.40.225.10">
    <property type="entry name" value="Class II aldolase/adducin N-terminal domain"/>
    <property type="match status" value="1"/>
</dbReference>
<protein>
    <recommendedName>
        <fullName evidence="2">Class II aldolase/adducin N-terminal domain-containing protein</fullName>
    </recommendedName>
</protein>
<dbReference type="PANTHER" id="PTHR10672">
    <property type="entry name" value="ADDUCIN"/>
    <property type="match status" value="1"/>
</dbReference>
<comment type="caution">
    <text evidence="3">The sequence shown here is derived from an EMBL/GenBank/DDBJ whole genome shotgun (WGS) entry which is preliminary data.</text>
</comment>
<feature type="domain" description="Class II aldolase/adducin N-terminal" evidence="2">
    <location>
        <begin position="389"/>
        <end position="571"/>
    </location>
</feature>
<keyword evidence="1" id="KW-0812">Transmembrane</keyword>
<dbReference type="FunFam" id="3.40.225.10:FF:000009">
    <property type="entry name" value="Class II aldolase/adducin N-terminal"/>
    <property type="match status" value="1"/>
</dbReference>
<dbReference type="InterPro" id="IPR001303">
    <property type="entry name" value="Aldolase_II/adducin_N"/>
</dbReference>
<dbReference type="EMBL" id="JAGPUO010000017">
    <property type="protein sequence ID" value="KAG5657562.1"/>
    <property type="molecule type" value="Genomic_DNA"/>
</dbReference>
<feature type="transmembrane region" description="Helical" evidence="1">
    <location>
        <begin position="20"/>
        <end position="44"/>
    </location>
</feature>
<keyword evidence="1" id="KW-1133">Transmembrane helix</keyword>
<dbReference type="InterPro" id="IPR036409">
    <property type="entry name" value="Aldolase_II/adducin_N_sf"/>
</dbReference>
<proteinExistence type="predicted"/>
<name>A0A9P7H2Z6_9HYPO</name>
<dbReference type="PANTHER" id="PTHR10672:SF25">
    <property type="entry name" value="MEIOTICALLY UP-REGULATED GENE 14 PROTEIN"/>
    <property type="match status" value="1"/>
</dbReference>
<dbReference type="SUPFAM" id="SSF53639">
    <property type="entry name" value="AraD/HMP-PK domain-like"/>
    <property type="match status" value="1"/>
</dbReference>
<accession>A0A9P7H2Z6</accession>
<evidence type="ECO:0000256" key="1">
    <source>
        <dbReference type="SAM" id="Phobius"/>
    </source>
</evidence>
<dbReference type="NCBIfam" id="NF004855">
    <property type="entry name" value="PRK06208.1"/>
    <property type="match status" value="1"/>
</dbReference>
<reference evidence="3" key="1">
    <citation type="submission" date="2021-04" db="EMBL/GenBank/DDBJ databases">
        <title>Draft genome of Fusarium avenaceum strain F156N33, isolated from an atmospheric sample in Virginia.</title>
        <authorList>
            <person name="Yang S."/>
            <person name="Vinatzer B.A."/>
            <person name="Coleman J."/>
        </authorList>
    </citation>
    <scope>NUCLEOTIDE SEQUENCE</scope>
    <source>
        <strain evidence="3">F156N33</strain>
    </source>
</reference>
<evidence type="ECO:0000313" key="3">
    <source>
        <dbReference type="EMBL" id="KAG5657562.1"/>
    </source>
</evidence>
<dbReference type="GO" id="GO:0051015">
    <property type="term" value="F:actin filament binding"/>
    <property type="evidence" value="ECO:0007669"/>
    <property type="project" value="TreeGrafter"/>
</dbReference>
<dbReference type="Pfam" id="PF00596">
    <property type="entry name" value="Aldolase_II"/>
    <property type="match status" value="1"/>
</dbReference>
<evidence type="ECO:0000313" key="4">
    <source>
        <dbReference type="Proteomes" id="UP000782241"/>
    </source>
</evidence>
<gene>
    <name evidence="3" type="ORF">KAF25_006126</name>
</gene>
<feature type="transmembrane region" description="Helical" evidence="1">
    <location>
        <begin position="234"/>
        <end position="258"/>
    </location>
</feature>
<feature type="transmembrane region" description="Helical" evidence="1">
    <location>
        <begin position="163"/>
        <end position="181"/>
    </location>
</feature>
<organism evidence="3 4">
    <name type="scientific">Fusarium avenaceum</name>
    <dbReference type="NCBI Taxonomy" id="40199"/>
    <lineage>
        <taxon>Eukaryota</taxon>
        <taxon>Fungi</taxon>
        <taxon>Dikarya</taxon>
        <taxon>Ascomycota</taxon>
        <taxon>Pezizomycotina</taxon>
        <taxon>Sordariomycetes</taxon>
        <taxon>Hypocreomycetidae</taxon>
        <taxon>Hypocreales</taxon>
        <taxon>Nectriaceae</taxon>
        <taxon>Fusarium</taxon>
        <taxon>Fusarium tricinctum species complex</taxon>
    </lineage>
</organism>
<dbReference type="AlphaFoldDB" id="A0A9P7H2Z6"/>
<sequence length="625" mass="69719">MMLKYLTKPTRKGIADALLILAVIGSVVSVILVSIVFIAGTTIIRGDPDHLLWKPLALVSFDGVIPNNDTSHFLIRLNWYASSFGWEHPTAPKGFPKAGITSSGLRYNSNIINDLHQIASDLRLPEDTWNCPKPGPYEDPCGNIFFEAWRSFMASDGLPIDSWFIWINIVAALLMGIMDIFREWIIPNRPHWLKCRCIIGKRWCPLPKGNKEEIEQHDDYVWDKVRLAYWALSAAYFGIAAAHTCLKSVLFVRYLSYFEERLPDGISMHGRRRLASEILLWVAFGIKTGGALCMAIRWKLSRRPKGWVDGQNLGRIERSKPNVADVNLTTNPSSKIEPSVVRSASFATSAEAPAEQVNQNFAAVATGGIPYPGIPSIEDPYQKRQWQLEHMAGAFRVFARMGFTEGAAGHISVRDPVDPDTFWINPMGVHFGMLKASDMVHINEKGQVIGGNRVAVNAAGFTIHAAIHKARPDVHAACHAHSKYGKAWSSFGKPLEMLNQDACIFYKDHSVYSDFGGVVFEDDEGARIAKALGPSNRSVILQNHGILTAGGTVDEAAYLFSLLERTCEVQLLVESARLQRQAIGDEEAEYTYRYNADPTTLYTEFQPDFEYEVWKSKGELQSGVN</sequence>
<dbReference type="InterPro" id="IPR051017">
    <property type="entry name" value="Aldolase-II_Adducin_sf"/>
</dbReference>